<accession>A6UQT0</accession>
<organism evidence="1 2">
    <name type="scientific">Methanococcus vannielii (strain ATCC 35089 / DSM 1224 / JCM 13029 / OCM 148 / SB)</name>
    <dbReference type="NCBI Taxonomy" id="406327"/>
    <lineage>
        <taxon>Archaea</taxon>
        <taxon>Methanobacteriati</taxon>
        <taxon>Methanobacteriota</taxon>
        <taxon>Methanomada group</taxon>
        <taxon>Methanococci</taxon>
        <taxon>Methanococcales</taxon>
        <taxon>Methanococcaceae</taxon>
        <taxon>Methanococcus</taxon>
    </lineage>
</organism>
<dbReference type="InterPro" id="IPR009181">
    <property type="entry name" value="Methan_mark_8"/>
</dbReference>
<dbReference type="HOGENOM" id="CLU_982163_0_0_2"/>
<dbReference type="eggNOG" id="arCOG04893">
    <property type="taxonomic scope" value="Archaea"/>
</dbReference>
<name>A6UQT0_METVS</name>
<reference evidence="1" key="1">
    <citation type="submission" date="2007-06" db="EMBL/GenBank/DDBJ databases">
        <title>Complete sequence of Methanococcus vannielii SB.</title>
        <authorList>
            <consortium name="US DOE Joint Genome Institute"/>
            <person name="Copeland A."/>
            <person name="Lucas S."/>
            <person name="Lapidus A."/>
            <person name="Barry K."/>
            <person name="Glavina del Rio T."/>
            <person name="Dalin E."/>
            <person name="Tice H."/>
            <person name="Pitluck S."/>
            <person name="Chain P."/>
            <person name="Malfatti S."/>
            <person name="Shin M."/>
            <person name="Vergez L."/>
            <person name="Schmutz J."/>
            <person name="Larimer F."/>
            <person name="Land M."/>
            <person name="Hauser L."/>
            <person name="Kyrpides N."/>
            <person name="Anderson I."/>
            <person name="Sieprawska-Lupa M."/>
            <person name="Whitman W.B."/>
            <person name="Richardson P."/>
        </authorList>
    </citation>
    <scope>NUCLEOTIDE SEQUENCE [LARGE SCALE GENOMIC DNA]</scope>
    <source>
        <strain evidence="1">SB</strain>
    </source>
</reference>
<dbReference type="AlphaFoldDB" id="A6UQT0"/>
<dbReference type="STRING" id="406327.Mevan_0949"/>
<dbReference type="EMBL" id="CP000742">
    <property type="protein sequence ID" value="ABR54852.1"/>
    <property type="molecule type" value="Genomic_DNA"/>
</dbReference>
<sequence length="284" mass="31222">MNKEDIHVMEALGNATVLVKNGKIIDISDPQISYCPLFAKLRGIEKLTKDSIFENIEFRIKSFGLFTKDRVVLDSTQLIGFGTSEIFMTALNKGFLDAVVIVSDCAGTVITNNPELVQGLCGRISGIIKTTPIPEVIKKIENAGGIVLSKEDAEINQIKGVKLAIKQGFKKIGVSVSNLNDAPKIKELETESINIITFGVHTTKNSVLEYDNYLKYIDLISACASKNLLKSKELKIKAQAGSSVPIFALSSIGKDLILEKMKEIEKSILITINEDLPYFTRKPE</sequence>
<evidence type="ECO:0000313" key="1">
    <source>
        <dbReference type="EMBL" id="ABR54852.1"/>
    </source>
</evidence>
<protein>
    <recommendedName>
        <fullName evidence="3">Methanogenesis marker protein 8</fullName>
    </recommendedName>
</protein>
<dbReference type="Pfam" id="PF09872">
    <property type="entry name" value="DUF2099"/>
    <property type="match status" value="1"/>
</dbReference>
<keyword evidence="2" id="KW-1185">Reference proteome</keyword>
<proteinExistence type="predicted"/>
<dbReference type="PIRSF" id="PIRSF004929">
    <property type="entry name" value="UCP004929"/>
    <property type="match status" value="1"/>
</dbReference>
<gene>
    <name evidence="1" type="ordered locus">Mevan_0949</name>
</gene>
<dbReference type="Proteomes" id="UP000001107">
    <property type="component" value="Chromosome"/>
</dbReference>
<evidence type="ECO:0008006" key="3">
    <source>
        <dbReference type="Google" id="ProtNLM"/>
    </source>
</evidence>
<dbReference type="NCBIfam" id="TIGR03275">
    <property type="entry name" value="methan_mark_8"/>
    <property type="match status" value="1"/>
</dbReference>
<evidence type="ECO:0000313" key="2">
    <source>
        <dbReference type="Proteomes" id="UP000001107"/>
    </source>
</evidence>
<dbReference type="KEGG" id="mvn:Mevan_0949"/>